<evidence type="ECO:0000256" key="1">
    <source>
        <dbReference type="SAM" id="MobiDB-lite"/>
    </source>
</evidence>
<sequence>MRIITDNITSINSPEVHINASRVRSSRQRLQDYSPVERATQPPLSGNYNIRHARIFSSATATTLTLKATEPAIYKRHL</sequence>
<evidence type="ECO:0000313" key="2">
    <source>
        <dbReference type="EMBL" id="KAJ1106984.1"/>
    </source>
</evidence>
<dbReference type="Proteomes" id="UP001066276">
    <property type="component" value="Chromosome 9"/>
</dbReference>
<keyword evidence="3" id="KW-1185">Reference proteome</keyword>
<protein>
    <submittedName>
        <fullName evidence="2">Uncharacterized protein</fullName>
    </submittedName>
</protein>
<gene>
    <name evidence="2" type="ORF">NDU88_004382</name>
</gene>
<reference evidence="2" key="1">
    <citation type="journal article" date="2022" name="bioRxiv">
        <title>Sequencing and chromosome-scale assembly of the giantPleurodeles waltlgenome.</title>
        <authorList>
            <person name="Brown T."/>
            <person name="Elewa A."/>
            <person name="Iarovenko S."/>
            <person name="Subramanian E."/>
            <person name="Araus A.J."/>
            <person name="Petzold A."/>
            <person name="Susuki M."/>
            <person name="Suzuki K.-i.T."/>
            <person name="Hayashi T."/>
            <person name="Toyoda A."/>
            <person name="Oliveira C."/>
            <person name="Osipova E."/>
            <person name="Leigh N.D."/>
            <person name="Simon A."/>
            <person name="Yun M.H."/>
        </authorList>
    </citation>
    <scope>NUCLEOTIDE SEQUENCE</scope>
    <source>
        <strain evidence="2">20211129_DDA</strain>
        <tissue evidence="2">Liver</tissue>
    </source>
</reference>
<evidence type="ECO:0000313" key="3">
    <source>
        <dbReference type="Proteomes" id="UP001066276"/>
    </source>
</evidence>
<comment type="caution">
    <text evidence="2">The sequence shown here is derived from an EMBL/GenBank/DDBJ whole genome shotgun (WGS) entry which is preliminary data.</text>
</comment>
<feature type="region of interest" description="Disordered" evidence="1">
    <location>
        <begin position="22"/>
        <end position="45"/>
    </location>
</feature>
<name>A0AAV7MX13_PLEWA</name>
<accession>A0AAV7MX13</accession>
<dbReference type="AlphaFoldDB" id="A0AAV7MX13"/>
<proteinExistence type="predicted"/>
<organism evidence="2 3">
    <name type="scientific">Pleurodeles waltl</name>
    <name type="common">Iberian ribbed newt</name>
    <dbReference type="NCBI Taxonomy" id="8319"/>
    <lineage>
        <taxon>Eukaryota</taxon>
        <taxon>Metazoa</taxon>
        <taxon>Chordata</taxon>
        <taxon>Craniata</taxon>
        <taxon>Vertebrata</taxon>
        <taxon>Euteleostomi</taxon>
        <taxon>Amphibia</taxon>
        <taxon>Batrachia</taxon>
        <taxon>Caudata</taxon>
        <taxon>Salamandroidea</taxon>
        <taxon>Salamandridae</taxon>
        <taxon>Pleurodelinae</taxon>
        <taxon>Pleurodeles</taxon>
    </lineage>
</organism>
<dbReference type="EMBL" id="JANPWB010000013">
    <property type="protein sequence ID" value="KAJ1106984.1"/>
    <property type="molecule type" value="Genomic_DNA"/>
</dbReference>